<protein>
    <submittedName>
        <fullName evidence="4">VCBS repeat-containing protein</fullName>
    </submittedName>
</protein>
<dbReference type="InterPro" id="IPR027039">
    <property type="entry name" value="Crtac1"/>
</dbReference>
<proteinExistence type="predicted"/>
<evidence type="ECO:0000259" key="3">
    <source>
        <dbReference type="Pfam" id="PF07593"/>
    </source>
</evidence>
<feature type="domain" description="ASPIC/UnbV" evidence="3">
    <location>
        <begin position="544"/>
        <end position="614"/>
    </location>
</feature>
<keyword evidence="2" id="KW-0472">Membrane</keyword>
<dbReference type="InterPro" id="IPR028994">
    <property type="entry name" value="Integrin_alpha_N"/>
</dbReference>
<keyword evidence="1" id="KW-0732">Signal</keyword>
<dbReference type="Proteomes" id="UP001165488">
    <property type="component" value="Unassembled WGS sequence"/>
</dbReference>
<keyword evidence="5" id="KW-1185">Reference proteome</keyword>
<keyword evidence="2" id="KW-0812">Transmembrane</keyword>
<evidence type="ECO:0000313" key="4">
    <source>
        <dbReference type="EMBL" id="MCH7398041.1"/>
    </source>
</evidence>
<dbReference type="InterPro" id="IPR011519">
    <property type="entry name" value="UnbV_ASPIC"/>
</dbReference>
<reference evidence="4" key="1">
    <citation type="submission" date="2022-03" db="EMBL/GenBank/DDBJ databases">
        <title>De novo assembled genomes of Belliella spp. (Cyclobacteriaceae) strains.</title>
        <authorList>
            <person name="Szabo A."/>
            <person name="Korponai K."/>
            <person name="Felfoldi T."/>
        </authorList>
    </citation>
    <scope>NUCLEOTIDE SEQUENCE</scope>
    <source>
        <strain evidence="4">DSM 107340</strain>
    </source>
</reference>
<comment type="caution">
    <text evidence="4">The sequence shown here is derived from an EMBL/GenBank/DDBJ whole genome shotgun (WGS) entry which is preliminary data.</text>
</comment>
<gene>
    <name evidence="4" type="ORF">MM236_08580</name>
</gene>
<evidence type="ECO:0000313" key="5">
    <source>
        <dbReference type="Proteomes" id="UP001165488"/>
    </source>
</evidence>
<organism evidence="4 5">
    <name type="scientific">Belliella calami</name>
    <dbReference type="NCBI Taxonomy" id="2923436"/>
    <lineage>
        <taxon>Bacteria</taxon>
        <taxon>Pseudomonadati</taxon>
        <taxon>Bacteroidota</taxon>
        <taxon>Cytophagia</taxon>
        <taxon>Cytophagales</taxon>
        <taxon>Cyclobacteriaceae</taxon>
        <taxon>Belliella</taxon>
    </lineage>
</organism>
<dbReference type="EMBL" id="JAKZGS010000005">
    <property type="protein sequence ID" value="MCH7398041.1"/>
    <property type="molecule type" value="Genomic_DNA"/>
</dbReference>
<accession>A0ABS9UN56</accession>
<dbReference type="InterPro" id="IPR013517">
    <property type="entry name" value="FG-GAP"/>
</dbReference>
<evidence type="ECO:0000256" key="2">
    <source>
        <dbReference type="SAM" id="Phobius"/>
    </source>
</evidence>
<evidence type="ECO:0000256" key="1">
    <source>
        <dbReference type="ARBA" id="ARBA00022729"/>
    </source>
</evidence>
<dbReference type="Gene3D" id="2.130.10.130">
    <property type="entry name" value="Integrin alpha, N-terminal"/>
    <property type="match status" value="3"/>
</dbReference>
<feature type="transmembrane region" description="Helical" evidence="2">
    <location>
        <begin position="12"/>
        <end position="35"/>
    </location>
</feature>
<keyword evidence="2" id="KW-1133">Transmembrane helix</keyword>
<name>A0ABS9UN56_9BACT</name>
<dbReference type="Pfam" id="PF13517">
    <property type="entry name" value="FG-GAP_3"/>
    <property type="match status" value="5"/>
</dbReference>
<dbReference type="PANTHER" id="PTHR16026:SF0">
    <property type="entry name" value="CARTILAGE ACIDIC PROTEIN 1"/>
    <property type="match status" value="1"/>
</dbReference>
<dbReference type="PANTHER" id="PTHR16026">
    <property type="entry name" value="CARTILAGE ACIDIC PROTEIN 1"/>
    <property type="match status" value="1"/>
</dbReference>
<sequence>MKNQILIIKAKVTKFLYSVCSLIVVIFSTGLMIFACNTKQPKDTLFQLLPSARTGVDFNNFIEINEEFNILDFDYIYNGGGIAVGDFNNDGLPDLFFTGNKTSSRLYINQGNLNFKDVSEASNVTTSHWAEGVTLVDINHDGLLDIYICISNRDENNPNPNLLFVNQGINDDGIPVFKEMAAEYGIDDRGYNTQAAFFDYDLDGHLDLYILSNAMESFQRNTSRPREKTGKGKSNDKLYRNNGDGTFTNVTKESGILIEGYGLGLAISDINNDGYPDIYVANDFITNDILYINNGDGTFSNQIENMLKHQSFNAMGVDIADFNNDGLVDIMVLDMLPPDNYRQKTMFAPTANYDLFTNNLERGYEPQYVRNTLQLNQGNGLFSEIGYLAGVAQTDWSWSPLFADFDNDGNKDLFISNGYGKDVTDLDHINFKQNLSTFSTKEERRAFLLEGMSSLKDVRLENYFYMNNGDLTFTDKSSDWGMNHASISNGAVYVDLDNDGDLDLVLNNLNDEAHIYQNLLREKNPENSDFLRFKLIGSELNSMGLGTKLLLEYKLNGKSKKQFYEHYPTRGYKSFVEAIAHFGVDSNSQDINLTVTWPDGKKQILNNLNVNQTIQLEYRNAELVKTPLEEKVFYSYEEVSEQIGILHAHQHRNYNDFNRQRILPHKHSENGPGMAVGDINGNGLDDLFIGGSAGYPRYLFIQDQTGRFIKKEIFTEENVDDMGCLLIDIDQDGDLDLYVVSGGSRFPDEDPSYTDRLYLNDGKGNFRKFEGDIPNTNFSGSSVIAADIDGNGDFELFVGGRVRPGKYPLPPPSVLLTFKEGDFMDITKEVIPEIVDIGMVTSAIWTDFDQDGLIDLLVVGEWMPVTFFKQIRKEGKLLFEDVSKNYISEKSHGWWNSIHAIGSDDKGDPQYILGNAGKNTRWDVDKDRPLILIADDFDNNQSIDPIMFSYLIDGHYPVEGRDKLISQVPSWKSRFLQYSEFAKYSLEEFFSKEQRKNAIELNAYQFESAFMKKDGSGKFTLHPLPNESQFAPIFGIYYDQKENKVFTIGNFYGNESVTGRYDAAIGNVIVKDENGDFTKRENESGFLVDGEGRSMVGLTLQNKESVIIASQHHGAVKVFKKKEATHNSKQLRLENDDYKVVFGLDNGKNIELEFAYGNGYLSQSSRVVPIPENCIKMNIRKFDGSTRDIKLTDGTF</sequence>
<dbReference type="Pfam" id="PF07593">
    <property type="entry name" value="UnbV_ASPIC"/>
    <property type="match status" value="1"/>
</dbReference>
<dbReference type="SUPFAM" id="SSF69318">
    <property type="entry name" value="Integrin alpha N-terminal domain"/>
    <property type="match status" value="2"/>
</dbReference>
<dbReference type="RefSeq" id="WP_241274554.1">
    <property type="nucleotide sequence ID" value="NZ_JAKZGS010000005.1"/>
</dbReference>